<protein>
    <submittedName>
        <fullName evidence="1">Uncharacterized protein</fullName>
    </submittedName>
</protein>
<dbReference type="KEGG" id="msil:METEAL_34490"/>
<sequence>MQKGAWILREPLNVLDSVDEPYLETALATLGDHEILLQYAPAAPELRIFLDGHPVFELGQASPSAAWFKLCRELGYDPEVHWDLDPALILFRQVVPPLARNWREEPPPFNDLGIPEGVVCLASVQAAWEAGVKGLFGRRDAPGRQVAACFEGLPLRAAVFHDNPSRREDFVGTGVDEPLLGVYLHLGASRSRRVILSKATVVATGGLKMSPWEMGGEWTEDGRDYRGTLRPEAFLWAAGLGREVPAGFAAAFQEALRSVLAVVDPVVEAYRRAWPTGVVWHRDPFARYLNRMIVDVRMEDGRALLILDDGTDIAVAGLKSGSVCVP</sequence>
<reference evidence="2" key="1">
    <citation type="journal article" date="2023" name="Int. J. Syst. Evol. Microbiol.">
        <title>Mesoterricola silvestris gen. nov., sp. nov., Mesoterricola sediminis sp. nov., Geothrix oryzae sp. nov., Geothrix edaphica sp. nov., Geothrix rubra sp. nov., and Geothrix limicola sp. nov., six novel members of Acidobacteriota isolated from soils.</title>
        <authorList>
            <person name="Itoh H."/>
            <person name="Sugisawa Y."/>
            <person name="Mise K."/>
            <person name="Xu Z."/>
            <person name="Kuniyasu M."/>
            <person name="Ushijima N."/>
            <person name="Kawano K."/>
            <person name="Kobayashi E."/>
            <person name="Shiratori Y."/>
            <person name="Masuda Y."/>
            <person name="Senoo K."/>
        </authorList>
    </citation>
    <scope>NUCLEOTIDE SEQUENCE [LARGE SCALE GENOMIC DNA]</scope>
    <source>
        <strain evidence="2">W79</strain>
    </source>
</reference>
<dbReference type="EMBL" id="AP027080">
    <property type="protein sequence ID" value="BDU74275.1"/>
    <property type="molecule type" value="Genomic_DNA"/>
</dbReference>
<evidence type="ECO:0000313" key="2">
    <source>
        <dbReference type="Proteomes" id="UP001238179"/>
    </source>
</evidence>
<dbReference type="RefSeq" id="WP_316412950.1">
    <property type="nucleotide sequence ID" value="NZ_AP027080.1"/>
</dbReference>
<dbReference type="AlphaFoldDB" id="A0AA48GRB6"/>
<evidence type="ECO:0000313" key="1">
    <source>
        <dbReference type="EMBL" id="BDU74275.1"/>
    </source>
</evidence>
<name>A0AA48GRB6_9BACT</name>
<accession>A0AA48GRB6</accession>
<gene>
    <name evidence="1" type="ORF">METEAL_34490</name>
</gene>
<keyword evidence="2" id="KW-1185">Reference proteome</keyword>
<dbReference type="Proteomes" id="UP001238179">
    <property type="component" value="Chromosome"/>
</dbReference>
<organism evidence="1 2">
    <name type="scientific">Mesoterricola silvestris</name>
    <dbReference type="NCBI Taxonomy" id="2927979"/>
    <lineage>
        <taxon>Bacteria</taxon>
        <taxon>Pseudomonadati</taxon>
        <taxon>Acidobacteriota</taxon>
        <taxon>Holophagae</taxon>
        <taxon>Holophagales</taxon>
        <taxon>Holophagaceae</taxon>
        <taxon>Mesoterricola</taxon>
    </lineage>
</organism>
<proteinExistence type="predicted"/>